<dbReference type="Pfam" id="PF07603">
    <property type="entry name" value="Lcl_C"/>
    <property type="match status" value="2"/>
</dbReference>
<dbReference type="PANTHER" id="PTHR35812:SF1">
    <property type="entry name" value="LIPOPROTEIN"/>
    <property type="match status" value="1"/>
</dbReference>
<comment type="caution">
    <text evidence="4">The sequence shown here is derived from an EMBL/GenBank/DDBJ whole genome shotgun (WGS) entry which is preliminary data.</text>
</comment>
<feature type="chain" id="PRO_5021441068" description="Lcl C-terminal domain-containing protein" evidence="2">
    <location>
        <begin position="24"/>
        <end position="431"/>
    </location>
</feature>
<evidence type="ECO:0000313" key="4">
    <source>
        <dbReference type="EMBL" id="GEA51803.1"/>
    </source>
</evidence>
<accession>A0A4Y3HX97</accession>
<evidence type="ECO:0000256" key="2">
    <source>
        <dbReference type="SAM" id="SignalP"/>
    </source>
</evidence>
<feature type="domain" description="Lcl C-terminal" evidence="3">
    <location>
        <begin position="75"/>
        <end position="230"/>
    </location>
</feature>
<dbReference type="Proteomes" id="UP000318717">
    <property type="component" value="Unassembled WGS sequence"/>
</dbReference>
<keyword evidence="2" id="KW-0732">Signal</keyword>
<sequence length="431" mass="47774">MQGLKLFNILTISTICLSANVNANTTTYPIVDTNQNQCFGLTSESEICPRQGMDTFGQDAQYQGNQPSYTKASNGTVIDNITGLIWSQTTDINGDGKIDTSDKLTFEEAHEYVESLRLGGFDDWRLPSIKELYSLILFDGQDPSRLRNNDAEANLIPFIDNRVFSINGGDVSKGDRLIDGQIVSSTQYVSKTMIRHETVFGVNFIDGRIKGYGLVHPKKGKKAFYVLAVRGNAQYGFNQFVANGDETVTDQATGLIWQQNDSQQGKNFPDALNYCAKLSLGERTDWRLPNVKELHSIVDYSRSPATSHSPALDPIFQATPIENEAKQKDYSSYWSSTTHLNLSNAKSASYVSFGRSMGYMRERWVDVHGAGAQRSDPKVGDASRYPKGRGPQGDAIRIENMVRCVSGGGVQFVAQPQPQVEDRIAQTFLVR</sequence>
<dbReference type="PANTHER" id="PTHR35812">
    <property type="entry name" value="LIPOPROTEIN"/>
    <property type="match status" value="1"/>
</dbReference>
<gene>
    <name evidence="4" type="ORF">VIN01S_26070</name>
</gene>
<feature type="region of interest" description="Disordered" evidence="1">
    <location>
        <begin position="370"/>
        <end position="393"/>
    </location>
</feature>
<feature type="domain" description="Lcl C-terminal" evidence="3">
    <location>
        <begin position="246"/>
        <end position="355"/>
    </location>
</feature>
<evidence type="ECO:0000256" key="1">
    <source>
        <dbReference type="SAM" id="MobiDB-lite"/>
    </source>
</evidence>
<dbReference type="OrthoDB" id="9793251at2"/>
<dbReference type="InterPro" id="IPR011460">
    <property type="entry name" value="Lcl_C"/>
</dbReference>
<dbReference type="EMBL" id="BJLF01000012">
    <property type="protein sequence ID" value="GEA51803.1"/>
    <property type="molecule type" value="Genomic_DNA"/>
</dbReference>
<feature type="signal peptide" evidence="2">
    <location>
        <begin position="1"/>
        <end position="23"/>
    </location>
</feature>
<organism evidence="4 5">
    <name type="scientific">Vibrio inusitatus NBRC 102082</name>
    <dbReference type="NCBI Taxonomy" id="1219070"/>
    <lineage>
        <taxon>Bacteria</taxon>
        <taxon>Pseudomonadati</taxon>
        <taxon>Pseudomonadota</taxon>
        <taxon>Gammaproteobacteria</taxon>
        <taxon>Vibrionales</taxon>
        <taxon>Vibrionaceae</taxon>
        <taxon>Vibrio</taxon>
    </lineage>
</organism>
<dbReference type="AlphaFoldDB" id="A0A4Y3HX97"/>
<evidence type="ECO:0000259" key="3">
    <source>
        <dbReference type="Pfam" id="PF07603"/>
    </source>
</evidence>
<proteinExistence type="predicted"/>
<dbReference type="RefSeq" id="WP_141346271.1">
    <property type="nucleotide sequence ID" value="NZ_BJLF01000012.1"/>
</dbReference>
<evidence type="ECO:0000313" key="5">
    <source>
        <dbReference type="Proteomes" id="UP000318717"/>
    </source>
</evidence>
<keyword evidence="5" id="KW-1185">Reference proteome</keyword>
<reference evidence="4 5" key="1">
    <citation type="submission" date="2019-06" db="EMBL/GenBank/DDBJ databases">
        <title>Whole genome shotgun sequence of Vibrio inusitatus NBRC 102082.</title>
        <authorList>
            <person name="Hosoyama A."/>
            <person name="Uohara A."/>
            <person name="Ohji S."/>
            <person name="Ichikawa N."/>
        </authorList>
    </citation>
    <scope>NUCLEOTIDE SEQUENCE [LARGE SCALE GENOMIC DNA]</scope>
    <source>
        <strain evidence="4 5">NBRC 102082</strain>
    </source>
</reference>
<protein>
    <recommendedName>
        <fullName evidence="3">Lcl C-terminal domain-containing protein</fullName>
    </recommendedName>
</protein>
<name>A0A4Y3HX97_9VIBR</name>